<dbReference type="Proteomes" id="UP001165430">
    <property type="component" value="Unassembled WGS sequence"/>
</dbReference>
<organism evidence="1 2">
    <name type="scientific">Belliella alkalica</name>
    <dbReference type="NCBI Taxonomy" id="1730871"/>
    <lineage>
        <taxon>Bacteria</taxon>
        <taxon>Pseudomonadati</taxon>
        <taxon>Bacteroidota</taxon>
        <taxon>Cytophagia</taxon>
        <taxon>Cytophagales</taxon>
        <taxon>Cyclobacteriaceae</taxon>
        <taxon>Belliella</taxon>
    </lineage>
</organism>
<comment type="caution">
    <text evidence="1">The sequence shown here is derived from an EMBL/GenBank/DDBJ whole genome shotgun (WGS) entry which is preliminary data.</text>
</comment>
<name>A0ABS9VG62_9BACT</name>
<accession>A0ABS9VG62</accession>
<evidence type="ECO:0008006" key="3">
    <source>
        <dbReference type="Google" id="ProtNLM"/>
    </source>
</evidence>
<dbReference type="EMBL" id="JAKZGO010000015">
    <property type="protein sequence ID" value="MCH7415005.1"/>
    <property type="molecule type" value="Genomic_DNA"/>
</dbReference>
<protein>
    <recommendedName>
        <fullName evidence="3">Addiction module component</fullName>
    </recommendedName>
</protein>
<reference evidence="1" key="1">
    <citation type="submission" date="2022-03" db="EMBL/GenBank/DDBJ databases">
        <title>De novo assembled genomes of Belliella spp. (Cyclobacteriaceae) strains.</title>
        <authorList>
            <person name="Szabo A."/>
            <person name="Korponai K."/>
            <person name="Felfoldi T."/>
        </authorList>
    </citation>
    <scope>NUCLEOTIDE SEQUENCE</scope>
    <source>
        <strain evidence="1">DSM 111903</strain>
    </source>
</reference>
<keyword evidence="2" id="KW-1185">Reference proteome</keyword>
<proteinExistence type="predicted"/>
<gene>
    <name evidence="1" type="ORF">MM213_16005</name>
</gene>
<dbReference type="RefSeq" id="WP_241413865.1">
    <property type="nucleotide sequence ID" value="NZ_JAKZGO010000015.1"/>
</dbReference>
<evidence type="ECO:0000313" key="1">
    <source>
        <dbReference type="EMBL" id="MCH7415005.1"/>
    </source>
</evidence>
<sequence length="72" mass="8480">MEKDVILRVNFDSLKKSIIALSSSEKKELLMLLEENLFESELNEPMGEYLLSESSLKKDWDKKEEDEAWKDL</sequence>
<evidence type="ECO:0000313" key="2">
    <source>
        <dbReference type="Proteomes" id="UP001165430"/>
    </source>
</evidence>